<evidence type="ECO:0000259" key="2">
    <source>
        <dbReference type="Pfam" id="PF05378"/>
    </source>
</evidence>
<dbReference type="Pfam" id="PF19278">
    <property type="entry name" value="Hydant_A_C"/>
    <property type="match status" value="1"/>
</dbReference>
<sequence>MGWRVGVDVGGSFTDFAALDEASGRLVTLKVFSRPDAPGAEIEAGLAQLAARHGVEASAVDDFTHGTTVGINTVIQRNGVRLALLTTAGFEDVLEMARLKIPEIHNLYSTRPAPLVPRDRVFGIQGRLRADGSEHLPVDRASVEAALEGARATGAEAIVVGLMHSWRSDLHERQVEAILAELAPGMPVFRSGAIWPIIREYERSITACISGYVQPRVAHYLDRFAATLSGLGVPAAPRITKSNGGVMGIAQAKAECVQMVLSGTASGVIGAGFIARECGFPRLLTLDIGGTSADLAVLQQGEAEYGTGEIIGDFQIFIPSVSVTSIGQGGGSIAWVDALGVLKVGPRSAGSAPGPACYGKGGQEPTVTDAAAVCGLIGHSALGYDAVRLDLDAARAAVGSVAEKLGCSTEEAAASILDLSVSAMYADASGLISRFGLDARDFQMLAFGGAGPMLACFLARELNLAGVVVPPTPGVLSALGGLVADLKSDFIRTIYAPLAPSSLALLQDSLAAMRSEALAWLLEDQGYEGTPRISLSAELRYQGQSFEVDTPLQEGWITDGDLAAIRAAFDAQHEKLYGHADAGAPVQVVTLRLVIAGARPKPALPRLAAATTPAEPAAEVSTYLDGTWKKVPLYQRQTLLAGHSFASPAIIAQPDCTTCIPAGFSLAVDDHGNLLITPPAR</sequence>
<proteinExistence type="predicted"/>
<dbReference type="Proteomes" id="UP000188879">
    <property type="component" value="Unassembled WGS sequence"/>
</dbReference>
<dbReference type="InterPro" id="IPR049517">
    <property type="entry name" value="ACX-like_C"/>
</dbReference>
<dbReference type="SUPFAM" id="SSF53067">
    <property type="entry name" value="Actin-like ATPase domain"/>
    <property type="match status" value="1"/>
</dbReference>
<dbReference type="InterPro" id="IPR008040">
    <property type="entry name" value="Hydant_A_N"/>
</dbReference>
<dbReference type="GO" id="GO:0006749">
    <property type="term" value="P:glutathione metabolic process"/>
    <property type="evidence" value="ECO:0007669"/>
    <property type="project" value="TreeGrafter"/>
</dbReference>
<evidence type="ECO:0000313" key="4">
    <source>
        <dbReference type="EMBL" id="ONG58568.1"/>
    </source>
</evidence>
<organism evidence="4 5">
    <name type="scientific">Teichococcus deserti</name>
    <dbReference type="NCBI Taxonomy" id="1817963"/>
    <lineage>
        <taxon>Bacteria</taxon>
        <taxon>Pseudomonadati</taxon>
        <taxon>Pseudomonadota</taxon>
        <taxon>Alphaproteobacteria</taxon>
        <taxon>Acetobacterales</taxon>
        <taxon>Roseomonadaceae</taxon>
        <taxon>Roseomonas</taxon>
    </lineage>
</organism>
<protein>
    <submittedName>
        <fullName evidence="4">Hydantoinase</fullName>
    </submittedName>
</protein>
<name>A0A1V2H7Q1_9PROT</name>
<keyword evidence="5" id="KW-1185">Reference proteome</keyword>
<dbReference type="GO" id="GO:0017168">
    <property type="term" value="F:5-oxoprolinase (ATP-hydrolyzing) activity"/>
    <property type="evidence" value="ECO:0007669"/>
    <property type="project" value="TreeGrafter"/>
</dbReference>
<feature type="domain" description="Acetophenone carboxylase-like C-terminal" evidence="3">
    <location>
        <begin position="528"/>
        <end position="671"/>
    </location>
</feature>
<evidence type="ECO:0000259" key="1">
    <source>
        <dbReference type="Pfam" id="PF01968"/>
    </source>
</evidence>
<dbReference type="AlphaFoldDB" id="A0A1V2H7Q1"/>
<dbReference type="GO" id="GO:0005829">
    <property type="term" value="C:cytosol"/>
    <property type="evidence" value="ECO:0007669"/>
    <property type="project" value="TreeGrafter"/>
</dbReference>
<dbReference type="PANTHER" id="PTHR11365">
    <property type="entry name" value="5-OXOPROLINASE RELATED"/>
    <property type="match status" value="1"/>
</dbReference>
<gene>
    <name evidence="4" type="ORF">BKE38_02695</name>
</gene>
<feature type="domain" description="Hydantoinase A/oxoprolinase" evidence="1">
    <location>
        <begin position="203"/>
        <end position="488"/>
    </location>
</feature>
<reference evidence="4 5" key="1">
    <citation type="submission" date="2016-10" db="EMBL/GenBank/DDBJ databases">
        <title>Draft Genome sequence of Roseomonas sp. strain M3.</title>
        <authorList>
            <person name="Subhash Y."/>
            <person name="Lee S."/>
        </authorList>
    </citation>
    <scope>NUCLEOTIDE SEQUENCE [LARGE SCALE GENOMIC DNA]</scope>
    <source>
        <strain evidence="4 5">M3</strain>
    </source>
</reference>
<feature type="domain" description="Hydantoinase/oxoprolinase N-terminal" evidence="2">
    <location>
        <begin position="4"/>
        <end position="181"/>
    </location>
</feature>
<accession>A0A1V2H7Q1</accession>
<evidence type="ECO:0000259" key="3">
    <source>
        <dbReference type="Pfam" id="PF19278"/>
    </source>
</evidence>
<comment type="caution">
    <text evidence="4">The sequence shown here is derived from an EMBL/GenBank/DDBJ whole genome shotgun (WGS) entry which is preliminary data.</text>
</comment>
<dbReference type="Pfam" id="PF05378">
    <property type="entry name" value="Hydant_A_N"/>
    <property type="match status" value="1"/>
</dbReference>
<dbReference type="InterPro" id="IPR043129">
    <property type="entry name" value="ATPase_NBD"/>
</dbReference>
<dbReference type="InterPro" id="IPR045079">
    <property type="entry name" value="Oxoprolinase-like"/>
</dbReference>
<dbReference type="OrthoDB" id="7314499at2"/>
<dbReference type="RefSeq" id="WP_076955843.1">
    <property type="nucleotide sequence ID" value="NZ_MLCO01000018.1"/>
</dbReference>
<dbReference type="PANTHER" id="PTHR11365:SF23">
    <property type="entry name" value="HYPOTHETICAL 5-OXOPROLINASE (EUROFUNG)-RELATED"/>
    <property type="match status" value="1"/>
</dbReference>
<dbReference type="InterPro" id="IPR002821">
    <property type="entry name" value="Hydantoinase_A"/>
</dbReference>
<evidence type="ECO:0000313" key="5">
    <source>
        <dbReference type="Proteomes" id="UP000188879"/>
    </source>
</evidence>
<dbReference type="EMBL" id="MLCO01000018">
    <property type="protein sequence ID" value="ONG58568.1"/>
    <property type="molecule type" value="Genomic_DNA"/>
</dbReference>
<dbReference type="Pfam" id="PF01968">
    <property type="entry name" value="Hydantoinase_A"/>
    <property type="match status" value="1"/>
</dbReference>